<dbReference type="AlphaFoldDB" id="A0A2G5B7M3"/>
<proteinExistence type="predicted"/>
<sequence length="111" mass="11893">MVESYQARVEFHESVGVKVGDLPTQISIADNYTTILEKVNGLLKQQSIDKLVSPSLQIASFAGGSRFPLAGFVTVGAMGLEPPAGAEEVLFRIYVNVPVQRNPGDCACIIL</sequence>
<evidence type="ECO:0000313" key="1">
    <source>
        <dbReference type="EMBL" id="PIA15001.1"/>
    </source>
</evidence>
<accession>A0A2G5B7M3</accession>
<name>A0A2G5B7M3_COERN</name>
<evidence type="ECO:0000313" key="2">
    <source>
        <dbReference type="Proteomes" id="UP000242474"/>
    </source>
</evidence>
<gene>
    <name evidence="1" type="ORF">COEREDRAFT_9861</name>
</gene>
<dbReference type="EMBL" id="KZ303511">
    <property type="protein sequence ID" value="PIA15001.1"/>
    <property type="molecule type" value="Genomic_DNA"/>
</dbReference>
<organism evidence="1 2">
    <name type="scientific">Coemansia reversa (strain ATCC 12441 / NRRL 1564)</name>
    <dbReference type="NCBI Taxonomy" id="763665"/>
    <lineage>
        <taxon>Eukaryota</taxon>
        <taxon>Fungi</taxon>
        <taxon>Fungi incertae sedis</taxon>
        <taxon>Zoopagomycota</taxon>
        <taxon>Kickxellomycotina</taxon>
        <taxon>Kickxellomycetes</taxon>
        <taxon>Kickxellales</taxon>
        <taxon>Kickxellaceae</taxon>
        <taxon>Coemansia</taxon>
    </lineage>
</organism>
<protein>
    <submittedName>
        <fullName evidence="1">Uncharacterized protein</fullName>
    </submittedName>
</protein>
<dbReference type="OrthoDB" id="5546374at2759"/>
<dbReference type="Proteomes" id="UP000242474">
    <property type="component" value="Unassembled WGS sequence"/>
</dbReference>
<reference evidence="1 2" key="1">
    <citation type="journal article" date="2015" name="Genome Biol. Evol.">
        <title>Phylogenomic analyses indicate that early fungi evolved digesting cell walls of algal ancestors of land plants.</title>
        <authorList>
            <person name="Chang Y."/>
            <person name="Wang S."/>
            <person name="Sekimoto S."/>
            <person name="Aerts A.L."/>
            <person name="Choi C."/>
            <person name="Clum A."/>
            <person name="LaButti K.M."/>
            <person name="Lindquist E.A."/>
            <person name="Yee Ngan C."/>
            <person name="Ohm R.A."/>
            <person name="Salamov A.A."/>
            <person name="Grigoriev I.V."/>
            <person name="Spatafora J.W."/>
            <person name="Berbee M.L."/>
        </authorList>
    </citation>
    <scope>NUCLEOTIDE SEQUENCE [LARGE SCALE GENOMIC DNA]</scope>
    <source>
        <strain evidence="1 2">NRRL 1564</strain>
    </source>
</reference>
<keyword evidence="2" id="KW-1185">Reference proteome</keyword>